<dbReference type="RefSeq" id="WP_416206827.1">
    <property type="nucleotide sequence ID" value="NZ_JBBKTX010000021.1"/>
</dbReference>
<feature type="compositionally biased region" description="Basic and acidic residues" evidence="1">
    <location>
        <begin position="1"/>
        <end position="34"/>
    </location>
</feature>
<sequence>MLKTVASREDISARRFGQHLEAEQQAQTRERQPDAAEPSCPSGEPLDLSRYAAVGHSGGQEARHEPA</sequence>
<protein>
    <submittedName>
        <fullName evidence="2">Uncharacterized protein</fullName>
    </submittedName>
</protein>
<organism evidence="2 3">
    <name type="scientific">Oceanobacter antarcticus</name>
    <dbReference type="NCBI Taxonomy" id="3133425"/>
    <lineage>
        <taxon>Bacteria</taxon>
        <taxon>Pseudomonadati</taxon>
        <taxon>Pseudomonadota</taxon>
        <taxon>Gammaproteobacteria</taxon>
        <taxon>Oceanospirillales</taxon>
        <taxon>Oceanospirillaceae</taxon>
        <taxon>Oceanobacter</taxon>
    </lineage>
</organism>
<dbReference type="EMBL" id="JBBKTX010000021">
    <property type="protein sequence ID" value="MFK4753835.1"/>
    <property type="molecule type" value="Genomic_DNA"/>
</dbReference>
<proteinExistence type="predicted"/>
<dbReference type="Proteomes" id="UP001620597">
    <property type="component" value="Unassembled WGS sequence"/>
</dbReference>
<evidence type="ECO:0000313" key="2">
    <source>
        <dbReference type="EMBL" id="MFK4753835.1"/>
    </source>
</evidence>
<evidence type="ECO:0000256" key="1">
    <source>
        <dbReference type="SAM" id="MobiDB-lite"/>
    </source>
</evidence>
<keyword evidence="3" id="KW-1185">Reference proteome</keyword>
<feature type="region of interest" description="Disordered" evidence="1">
    <location>
        <begin position="1"/>
        <end position="67"/>
    </location>
</feature>
<reference evidence="2 3" key="1">
    <citation type="submission" date="2024-03" db="EMBL/GenBank/DDBJ databases">
        <title>High-quality draft genome sequence of Oceanobacter sp. wDCs-4.</title>
        <authorList>
            <person name="Dong C."/>
        </authorList>
    </citation>
    <scope>NUCLEOTIDE SEQUENCE [LARGE SCALE GENOMIC DNA]</scope>
    <source>
        <strain evidence="3">wDCs-4</strain>
    </source>
</reference>
<evidence type="ECO:0000313" key="3">
    <source>
        <dbReference type="Proteomes" id="UP001620597"/>
    </source>
</evidence>
<accession>A0ABW8NMJ2</accession>
<name>A0ABW8NMJ2_9GAMM</name>
<comment type="caution">
    <text evidence="2">The sequence shown here is derived from an EMBL/GenBank/DDBJ whole genome shotgun (WGS) entry which is preliminary data.</text>
</comment>
<gene>
    <name evidence="2" type="ORF">WG929_15585</name>
</gene>